<reference evidence="3 4" key="1">
    <citation type="submission" date="2014-09" db="EMBL/GenBank/DDBJ databases">
        <authorList>
            <person name="Urmite Genomes Urmite Genomes"/>
        </authorList>
    </citation>
    <scope>NUCLEOTIDE SEQUENCE [LARGE SCALE GENOMIC DNA]</scope>
    <source>
        <strain evidence="3 4">ES2</strain>
    </source>
</reference>
<organism evidence="3 4">
    <name type="scientific">Planococcus massiliensis</name>
    <dbReference type="NCBI Taxonomy" id="1499687"/>
    <lineage>
        <taxon>Bacteria</taxon>
        <taxon>Bacillati</taxon>
        <taxon>Bacillota</taxon>
        <taxon>Bacilli</taxon>
        <taxon>Bacillales</taxon>
        <taxon>Caryophanaceae</taxon>
        <taxon>Planococcus</taxon>
    </lineage>
</organism>
<dbReference type="OrthoDB" id="275270at2"/>
<evidence type="ECO:0000256" key="1">
    <source>
        <dbReference type="SAM" id="MobiDB-lite"/>
    </source>
</evidence>
<accession>A0A098EHS5</accession>
<feature type="compositionally biased region" description="Basic and acidic residues" evidence="1">
    <location>
        <begin position="690"/>
        <end position="701"/>
    </location>
</feature>
<name>A0A098EHS5_9BACL</name>
<gene>
    <name evidence="3" type="ORF">BN1080_00783</name>
</gene>
<dbReference type="EMBL" id="CCXS01000001">
    <property type="protein sequence ID" value="CEG21864.1"/>
    <property type="molecule type" value="Genomic_DNA"/>
</dbReference>
<dbReference type="Gene3D" id="2.60.120.260">
    <property type="entry name" value="Galactose-binding domain-like"/>
    <property type="match status" value="1"/>
</dbReference>
<evidence type="ECO:0000256" key="2">
    <source>
        <dbReference type="SAM" id="SignalP"/>
    </source>
</evidence>
<feature type="signal peptide" evidence="2">
    <location>
        <begin position="1"/>
        <end position="25"/>
    </location>
</feature>
<dbReference type="Pfam" id="PF20773">
    <property type="entry name" value="InhA-like_MAM"/>
    <property type="match status" value="1"/>
</dbReference>
<dbReference type="Proteomes" id="UP000043699">
    <property type="component" value="Unassembled WGS sequence"/>
</dbReference>
<keyword evidence="2" id="KW-0732">Signal</keyword>
<evidence type="ECO:0000313" key="3">
    <source>
        <dbReference type="EMBL" id="CEG21864.1"/>
    </source>
</evidence>
<dbReference type="AlphaFoldDB" id="A0A098EHS5"/>
<proteinExistence type="predicted"/>
<feature type="chain" id="PRO_5001934319" evidence="2">
    <location>
        <begin position="26"/>
        <end position="715"/>
    </location>
</feature>
<dbReference type="RefSeq" id="WP_052650618.1">
    <property type="nucleotide sequence ID" value="NZ_CCXS01000001.1"/>
</dbReference>
<dbReference type="STRING" id="1499687.BN1080_00783"/>
<feature type="compositionally biased region" description="Gly residues" evidence="1">
    <location>
        <begin position="706"/>
        <end position="715"/>
    </location>
</feature>
<protein>
    <submittedName>
        <fullName evidence="3">Immune inhibitor A peptidase M6</fullName>
    </submittedName>
</protein>
<sequence length="715" mass="79431">MVKSKWVSILSASALALSLMVPAAAAPTEAATTSTTKAEWNSERYGDRVDIDQTLNEMAQDEAFMKQADKKIKAQAGEVAASGAKATADGPFTYDGGTKKFLDRNLSFKDFTLRSVGENVEIWVANDLAYGPDNPKPADVVTQAQVDKLKDEFDSNIYPKATGFFGMPDQLDGSNATVPGMVGLPDDYYEGSDKVIMLVDNVKDEGWNNPSYPFFVAGFFWQTLENYTDRNIITIDTNSWETRLETTFFGTTIHELQHLIHADNDPSEETWLNEGMSTFSEYLGGYGHDAGSINFYLDHPENSLVSWDEHGTAETGPETIADYGQVYLFTLYMYDKFGQEFIRELAVNGEKQGMSSVDQVLKDYGTNKTFLEVYQDFMTALTLDSSAVDSDYNIDSIDLRNLPVGTDGKVRGKTIDFESAKTYEKEGVPAWGGDFKEFNFGKDVRGLKFDGVDFLPLQWSTVADPKGSGKQVLHPNNGDEADQALIFGATVPTANPTLTFDHYYDIEEQWDFGMVQVSTDNGETWKSLENQNTRSDVVEEGYPTIKENVPGFTGTNGDWATETFDLSAYAGKDVLVSFRNLTDWGSNNPGWYIKDVKLGNFSNDGSSTDAFQSLGQLKGDYVNFTTTFIQTKKNGKERVFHVNPYNVTNQQALDLKQVLREGNVKMITSYAAAEGQKEAQEFSYEVLYKDQKGKDKKDNKNKGKGNNNGKGNGNK</sequence>
<evidence type="ECO:0000313" key="4">
    <source>
        <dbReference type="Proteomes" id="UP000043699"/>
    </source>
</evidence>
<feature type="region of interest" description="Disordered" evidence="1">
    <location>
        <begin position="690"/>
        <end position="715"/>
    </location>
</feature>
<keyword evidence="4" id="KW-1185">Reference proteome</keyword>